<dbReference type="Gene3D" id="3.40.190.10">
    <property type="entry name" value="Periplasmic binding protein-like II"/>
    <property type="match status" value="1"/>
</dbReference>
<feature type="domain" description="PBP" evidence="1">
    <location>
        <begin position="90"/>
        <end position="272"/>
    </location>
</feature>
<dbReference type="InterPro" id="IPR024370">
    <property type="entry name" value="PBP_domain"/>
</dbReference>
<dbReference type="Pfam" id="PF12727">
    <property type="entry name" value="PBP_like"/>
    <property type="match status" value="1"/>
</dbReference>
<dbReference type="PANTHER" id="PTHR38431">
    <property type="entry name" value="BLL2305 PROTEIN"/>
    <property type="match status" value="1"/>
</dbReference>
<evidence type="ECO:0000259" key="2">
    <source>
        <dbReference type="Pfam" id="PF12728"/>
    </source>
</evidence>
<proteinExistence type="predicted"/>
<dbReference type="EMBL" id="JAYJLD010000007">
    <property type="protein sequence ID" value="MEB3101374.1"/>
    <property type="molecule type" value="Genomic_DNA"/>
</dbReference>
<dbReference type="InterPro" id="IPR041657">
    <property type="entry name" value="HTH_17"/>
</dbReference>
<dbReference type="Proteomes" id="UP001310386">
    <property type="component" value="Unassembled WGS sequence"/>
</dbReference>
<dbReference type="SUPFAM" id="SSF53850">
    <property type="entry name" value="Periplasmic binding protein-like II"/>
    <property type="match status" value="1"/>
</dbReference>
<accession>A0ABU5ZFU0</accession>
<evidence type="ECO:0000313" key="3">
    <source>
        <dbReference type="EMBL" id="MEB3101374.1"/>
    </source>
</evidence>
<dbReference type="NCBIfam" id="TIGR01764">
    <property type="entry name" value="excise"/>
    <property type="match status" value="1"/>
</dbReference>
<reference evidence="3" key="1">
    <citation type="submission" date="2023-12" db="EMBL/GenBank/DDBJ databases">
        <title>Fervidustalea candida gen. nov., sp. nov., a novel member of the family Paenibacillaceae isolated from a geothermal area.</title>
        <authorList>
            <person name="Li W.-J."/>
            <person name="Jiao J.-Y."/>
            <person name="Chen Y."/>
        </authorList>
    </citation>
    <scope>NUCLEOTIDE SEQUENCE</scope>
    <source>
        <strain evidence="3">SYSU GA230002</strain>
    </source>
</reference>
<gene>
    <name evidence="3" type="ORF">VF724_06815</name>
</gene>
<feature type="domain" description="Helix-turn-helix" evidence="2">
    <location>
        <begin position="5"/>
        <end position="53"/>
    </location>
</feature>
<evidence type="ECO:0000259" key="1">
    <source>
        <dbReference type="Pfam" id="PF12727"/>
    </source>
</evidence>
<dbReference type="InterPro" id="IPR010093">
    <property type="entry name" value="SinI_DNA-bd"/>
</dbReference>
<organism evidence="3 4">
    <name type="scientific">Ferviditalea candida</name>
    <dbReference type="NCBI Taxonomy" id="3108399"/>
    <lineage>
        <taxon>Bacteria</taxon>
        <taxon>Bacillati</taxon>
        <taxon>Bacillota</taxon>
        <taxon>Bacilli</taxon>
        <taxon>Bacillales</taxon>
        <taxon>Paenibacillaceae</taxon>
        <taxon>Ferviditalea</taxon>
    </lineage>
</organism>
<keyword evidence="4" id="KW-1185">Reference proteome</keyword>
<comment type="caution">
    <text evidence="3">The sequence shown here is derived from an EMBL/GenBank/DDBJ whole genome shotgun (WGS) entry which is preliminary data.</text>
</comment>
<dbReference type="PANTHER" id="PTHR38431:SF1">
    <property type="entry name" value="BLL2305 PROTEIN"/>
    <property type="match status" value="1"/>
</dbReference>
<dbReference type="RefSeq" id="WP_371753488.1">
    <property type="nucleotide sequence ID" value="NZ_JAYJLD010000007.1"/>
</dbReference>
<evidence type="ECO:0000313" key="4">
    <source>
        <dbReference type="Proteomes" id="UP001310386"/>
    </source>
</evidence>
<dbReference type="Pfam" id="PF12728">
    <property type="entry name" value="HTH_17"/>
    <property type="match status" value="1"/>
</dbReference>
<name>A0ABU5ZFU0_9BACL</name>
<protein>
    <submittedName>
        <fullName evidence="3">Helix-turn-helix transcriptional regulator</fullName>
    </submittedName>
</protein>
<sequence>MPKELYKPEEVAAFLKVSKFTVYELIKRGELPASKVGRGLRITSADLRAYLQGSRSIHREPLKLNAPDSHRLRFVTYVGSHDLSIEILREHLEERNKVYLTPTFTGSLDALFALYKGQTEIAGCHLLDDETGEYNVPFVKKFLPSQEVTVIQFVHRWQGLMVAKGNPKQFRDWVDLANPDIRMVNRQKGSGTRILLDYHLKQLNVDPSTIDGYDRVELTHTAVAAQVAQGSADVGIGIESAAHLLDLEFIPLAKERYDFVIRTKDYEKFAPLWDVLSKPDFWRDIHKLKGYDTAHMGKIIAQL</sequence>